<feature type="domain" description="Polymerase/histidinol phosphatase N-terminal" evidence="1">
    <location>
        <begin position="9"/>
        <end position="74"/>
    </location>
</feature>
<keyword evidence="3" id="KW-1185">Reference proteome</keyword>
<dbReference type="GO" id="GO:0004534">
    <property type="term" value="F:5'-3' RNA exonuclease activity"/>
    <property type="evidence" value="ECO:0007669"/>
    <property type="project" value="TreeGrafter"/>
</dbReference>
<dbReference type="InterPro" id="IPR004013">
    <property type="entry name" value="PHP_dom"/>
</dbReference>
<dbReference type="Pfam" id="PF02811">
    <property type="entry name" value="PHP"/>
    <property type="match status" value="1"/>
</dbReference>
<dbReference type="PANTHER" id="PTHR42924">
    <property type="entry name" value="EXONUCLEASE"/>
    <property type="match status" value="1"/>
</dbReference>
<dbReference type="OrthoDB" id="9804333at2"/>
<dbReference type="PANTHER" id="PTHR42924:SF3">
    <property type="entry name" value="POLYMERASE_HISTIDINOL PHOSPHATASE N-TERMINAL DOMAIN-CONTAINING PROTEIN"/>
    <property type="match status" value="1"/>
</dbReference>
<organism evidence="2 3">
    <name type="scientific">Brachybacterium nesterenkovii</name>
    <dbReference type="NCBI Taxonomy" id="47847"/>
    <lineage>
        <taxon>Bacteria</taxon>
        <taxon>Bacillati</taxon>
        <taxon>Actinomycetota</taxon>
        <taxon>Actinomycetes</taxon>
        <taxon>Micrococcales</taxon>
        <taxon>Dermabacteraceae</taxon>
        <taxon>Brachybacterium</taxon>
    </lineage>
</organism>
<evidence type="ECO:0000313" key="2">
    <source>
        <dbReference type="EMBL" id="SLM95085.1"/>
    </source>
</evidence>
<dbReference type="InterPro" id="IPR003141">
    <property type="entry name" value="Pol/His_phosphatase_N"/>
</dbReference>
<protein>
    <submittedName>
        <fullName evidence="2">COG0613, Predicted metal-dependent phosphoesterases (PHP family)</fullName>
    </submittedName>
</protein>
<dbReference type="InterPro" id="IPR016195">
    <property type="entry name" value="Pol/histidinol_Pase-like"/>
</dbReference>
<dbReference type="EMBL" id="FWFG01000107">
    <property type="protein sequence ID" value="SLM95085.1"/>
    <property type="molecule type" value="Genomic_DNA"/>
</dbReference>
<dbReference type="SMART" id="SM00481">
    <property type="entry name" value="POLIIIAc"/>
    <property type="match status" value="1"/>
</dbReference>
<dbReference type="InterPro" id="IPR052018">
    <property type="entry name" value="PHP_domain"/>
</dbReference>
<dbReference type="Gene3D" id="1.10.150.650">
    <property type="match status" value="1"/>
</dbReference>
<reference evidence="2 3" key="1">
    <citation type="submission" date="2017-02" db="EMBL/GenBank/DDBJ databases">
        <authorList>
            <person name="Peterson S.W."/>
        </authorList>
    </citation>
    <scope>NUCLEOTIDE SEQUENCE [LARGE SCALE GENOMIC DNA]</scope>
    <source>
        <strain evidence="2 3">CIP104813</strain>
    </source>
</reference>
<dbReference type="AlphaFoldDB" id="A0A1X6X7C2"/>
<dbReference type="CDD" id="cd07438">
    <property type="entry name" value="PHP_HisPPase_AMP"/>
    <property type="match status" value="1"/>
</dbReference>
<dbReference type="GO" id="GO:0035312">
    <property type="term" value="F:5'-3' DNA exonuclease activity"/>
    <property type="evidence" value="ECO:0007669"/>
    <property type="project" value="TreeGrafter"/>
</dbReference>
<evidence type="ECO:0000259" key="1">
    <source>
        <dbReference type="SMART" id="SM00481"/>
    </source>
</evidence>
<dbReference type="Proteomes" id="UP000195981">
    <property type="component" value="Unassembled WGS sequence"/>
</dbReference>
<accession>A0A1X6X7C2</accession>
<name>A0A1X6X7C2_9MICO</name>
<dbReference type="SUPFAM" id="SSF89550">
    <property type="entry name" value="PHP domain-like"/>
    <property type="match status" value="1"/>
</dbReference>
<evidence type="ECO:0000313" key="3">
    <source>
        <dbReference type="Proteomes" id="UP000195981"/>
    </source>
</evidence>
<proteinExistence type="predicted"/>
<gene>
    <name evidence="2" type="ORF">FM110_12250</name>
</gene>
<dbReference type="RefSeq" id="WP_087105026.1">
    <property type="nucleotide sequence ID" value="NZ_FWFG01000107.1"/>
</dbReference>
<dbReference type="Gene3D" id="3.20.20.140">
    <property type="entry name" value="Metal-dependent hydrolases"/>
    <property type="match status" value="1"/>
</dbReference>
<sequence>MPIPADARADLHTHSTYSDGTCTVDELLAEARAARLDVIALTDHDTTAGWDDARAAASAHGVTVIPGIEVTAEHGRASIHILALLPDPGPETPLAHELQRARASRRDRARAMVEAIACDHPITWDQVQEQVAGEETTLGRPHIADALVAAGVVPDRGAAFASILAPGSPYYVRHYAPAPEVAVAAIRQAGGIPIAAHPASSGRGENVPEEILEAMIGAGLLAIEVDHREHGEAERTRLRQIARSHGLWTTGGSDYHGAGKPNRLGENLTSPEMLEAMVPASGGASWGAEPMRP</sequence>